<accession>A0A7L9WHB0</accession>
<dbReference type="Gene3D" id="3.40.50.2300">
    <property type="match status" value="1"/>
</dbReference>
<dbReference type="PROSITE" id="PS50110">
    <property type="entry name" value="RESPONSE_REGULATORY"/>
    <property type="match status" value="1"/>
</dbReference>
<protein>
    <submittedName>
        <fullName evidence="4">Response regulator</fullName>
    </submittedName>
</protein>
<gene>
    <name evidence="4" type="ORF">F3W81_01500</name>
</gene>
<organism evidence="4 5">
    <name type="scientific">Pseudooceanicola spongiae</name>
    <dbReference type="NCBI Taxonomy" id="2613965"/>
    <lineage>
        <taxon>Bacteria</taxon>
        <taxon>Pseudomonadati</taxon>
        <taxon>Pseudomonadota</taxon>
        <taxon>Alphaproteobacteria</taxon>
        <taxon>Rhodobacterales</taxon>
        <taxon>Paracoccaceae</taxon>
        <taxon>Pseudooceanicola</taxon>
    </lineage>
</organism>
<keyword evidence="5" id="KW-1185">Reference proteome</keyword>
<feature type="domain" description="Response regulatory" evidence="3">
    <location>
        <begin position="55"/>
        <end position="173"/>
    </location>
</feature>
<dbReference type="AlphaFoldDB" id="A0A7L9WHB0"/>
<dbReference type="GO" id="GO:0000160">
    <property type="term" value="P:phosphorelay signal transduction system"/>
    <property type="evidence" value="ECO:0007669"/>
    <property type="project" value="InterPro"/>
</dbReference>
<dbReference type="SUPFAM" id="SSF52172">
    <property type="entry name" value="CheY-like"/>
    <property type="match status" value="1"/>
</dbReference>
<keyword evidence="1 2" id="KW-0597">Phosphoprotein</keyword>
<dbReference type="PANTHER" id="PTHR44591">
    <property type="entry name" value="STRESS RESPONSE REGULATOR PROTEIN 1"/>
    <property type="match status" value="1"/>
</dbReference>
<proteinExistence type="predicted"/>
<dbReference type="KEGG" id="pshq:F3W81_01500"/>
<dbReference type="InterPro" id="IPR001789">
    <property type="entry name" value="Sig_transdc_resp-reg_receiver"/>
</dbReference>
<dbReference type="InterPro" id="IPR050595">
    <property type="entry name" value="Bact_response_regulator"/>
</dbReference>
<dbReference type="Proteomes" id="UP000594118">
    <property type="component" value="Chromosome"/>
</dbReference>
<dbReference type="SMART" id="SM00448">
    <property type="entry name" value="REC"/>
    <property type="match status" value="1"/>
</dbReference>
<dbReference type="EMBL" id="CP045201">
    <property type="protein sequence ID" value="QOL79619.1"/>
    <property type="molecule type" value="Genomic_DNA"/>
</dbReference>
<dbReference type="PANTHER" id="PTHR44591:SF3">
    <property type="entry name" value="RESPONSE REGULATORY DOMAIN-CONTAINING PROTEIN"/>
    <property type="match status" value="1"/>
</dbReference>
<evidence type="ECO:0000256" key="1">
    <source>
        <dbReference type="ARBA" id="ARBA00022553"/>
    </source>
</evidence>
<name>A0A7L9WHB0_9RHOB</name>
<feature type="modified residue" description="4-aspartylphosphate" evidence="2">
    <location>
        <position position="106"/>
    </location>
</feature>
<evidence type="ECO:0000313" key="4">
    <source>
        <dbReference type="EMBL" id="QOL79619.1"/>
    </source>
</evidence>
<sequence>MRCDMCRVCSRKRLCLARRFPMDIDKTAIHATSAARATALRAFATPPEPEPASIDVLVLDDSQFDAMCILRECRRTELPVRVTIATNMDHFRELLSKQRYHLVFIDYMLPDGDGLAAQQILRDGEKNGHSPVVMISGEARHDVAVRAMKGGCIDYKSKTDLTKDALKSLILRALEEGSKLARSHLDQSMALQKQDIVAAIRDVLREEMSSLAMTPFGAPEAMRRMLQSYGLIPEGDGYDWSQVLDDPAANFVFRTH</sequence>
<dbReference type="CDD" id="cd00156">
    <property type="entry name" value="REC"/>
    <property type="match status" value="1"/>
</dbReference>
<evidence type="ECO:0000313" key="5">
    <source>
        <dbReference type="Proteomes" id="UP000594118"/>
    </source>
</evidence>
<reference evidence="4 5" key="1">
    <citation type="submission" date="2019-10" db="EMBL/GenBank/DDBJ databases">
        <title>Pseudopuniceibacterium sp. HQ09 islated from Antarctica.</title>
        <authorList>
            <person name="Liao L."/>
            <person name="Su S."/>
            <person name="Chen B."/>
            <person name="Yu Y."/>
        </authorList>
    </citation>
    <scope>NUCLEOTIDE SEQUENCE [LARGE SCALE GENOMIC DNA]</scope>
    <source>
        <strain evidence="4 5">HQ09</strain>
    </source>
</reference>
<evidence type="ECO:0000256" key="2">
    <source>
        <dbReference type="PROSITE-ProRule" id="PRU00169"/>
    </source>
</evidence>
<evidence type="ECO:0000259" key="3">
    <source>
        <dbReference type="PROSITE" id="PS50110"/>
    </source>
</evidence>
<dbReference type="InterPro" id="IPR011006">
    <property type="entry name" value="CheY-like_superfamily"/>
</dbReference>
<dbReference type="Pfam" id="PF00072">
    <property type="entry name" value="Response_reg"/>
    <property type="match status" value="1"/>
</dbReference>